<dbReference type="GO" id="GO:0005524">
    <property type="term" value="F:ATP binding"/>
    <property type="evidence" value="ECO:0007669"/>
    <property type="project" value="UniProtKB-KW"/>
</dbReference>
<dbReference type="EMBL" id="JACHNB010000001">
    <property type="protein sequence ID" value="MBB4739180.1"/>
    <property type="molecule type" value="Genomic_DNA"/>
</dbReference>
<dbReference type="InterPro" id="IPR007831">
    <property type="entry name" value="T2SS_GspE_N"/>
</dbReference>
<dbReference type="Gene3D" id="3.30.300.160">
    <property type="entry name" value="Type II secretion system, protein E, N-terminal domain"/>
    <property type="match status" value="1"/>
</dbReference>
<organism evidence="5 6">
    <name type="scientific">Actinoplanes octamycinicus</name>
    <dbReference type="NCBI Taxonomy" id="135948"/>
    <lineage>
        <taxon>Bacteria</taxon>
        <taxon>Bacillati</taxon>
        <taxon>Actinomycetota</taxon>
        <taxon>Actinomycetes</taxon>
        <taxon>Micromonosporales</taxon>
        <taxon>Micromonosporaceae</taxon>
        <taxon>Actinoplanes</taxon>
    </lineage>
</organism>
<dbReference type="SMART" id="SM00382">
    <property type="entry name" value="AAA"/>
    <property type="match status" value="1"/>
</dbReference>
<evidence type="ECO:0000259" key="4">
    <source>
        <dbReference type="PROSITE" id="PS00662"/>
    </source>
</evidence>
<reference evidence="5 6" key="1">
    <citation type="submission" date="2020-08" db="EMBL/GenBank/DDBJ databases">
        <title>Sequencing the genomes of 1000 actinobacteria strains.</title>
        <authorList>
            <person name="Klenk H.-P."/>
        </authorList>
    </citation>
    <scope>NUCLEOTIDE SEQUENCE [LARGE SCALE GENOMIC DNA]</scope>
    <source>
        <strain evidence="5 6">DSM 45809</strain>
    </source>
</reference>
<dbReference type="AlphaFoldDB" id="A0A7W7GVR3"/>
<name>A0A7W7GVR3_9ACTN</name>
<feature type="domain" description="Bacterial type II secretion system protein E" evidence="4">
    <location>
        <begin position="373"/>
        <end position="387"/>
    </location>
</feature>
<dbReference type="FunFam" id="3.30.450.90:FF:000001">
    <property type="entry name" value="Type II secretion system ATPase GspE"/>
    <property type="match status" value="1"/>
</dbReference>
<evidence type="ECO:0000256" key="1">
    <source>
        <dbReference type="ARBA" id="ARBA00006611"/>
    </source>
</evidence>
<dbReference type="InterPro" id="IPR027417">
    <property type="entry name" value="P-loop_NTPase"/>
</dbReference>
<dbReference type="GO" id="GO:0005886">
    <property type="term" value="C:plasma membrane"/>
    <property type="evidence" value="ECO:0007669"/>
    <property type="project" value="TreeGrafter"/>
</dbReference>
<evidence type="ECO:0000256" key="3">
    <source>
        <dbReference type="ARBA" id="ARBA00022840"/>
    </source>
</evidence>
<dbReference type="FunFam" id="3.40.50.300:FF:000398">
    <property type="entry name" value="Type IV pilus assembly ATPase PilB"/>
    <property type="match status" value="1"/>
</dbReference>
<keyword evidence="3" id="KW-0067">ATP-binding</keyword>
<dbReference type="Gene3D" id="3.40.50.300">
    <property type="entry name" value="P-loop containing nucleotide triphosphate hydrolases"/>
    <property type="match status" value="1"/>
</dbReference>
<dbReference type="CDD" id="cd01129">
    <property type="entry name" value="PulE-GspE-like"/>
    <property type="match status" value="1"/>
</dbReference>
<keyword evidence="2" id="KW-0547">Nucleotide-binding</keyword>
<accession>A0A7W7GVR3</accession>
<dbReference type="InterPro" id="IPR001482">
    <property type="entry name" value="T2SS/T4SS_dom"/>
</dbReference>
<comment type="similarity">
    <text evidence="1">Belongs to the GSP E family.</text>
</comment>
<protein>
    <submittedName>
        <fullName evidence="5">Type IV pilus assembly protein PilB</fullName>
    </submittedName>
</protein>
<dbReference type="InterPro" id="IPR003593">
    <property type="entry name" value="AAA+_ATPase"/>
</dbReference>
<proteinExistence type="inferred from homology"/>
<dbReference type="Gene3D" id="3.30.450.90">
    <property type="match status" value="1"/>
</dbReference>
<dbReference type="PANTHER" id="PTHR30258:SF1">
    <property type="entry name" value="PROTEIN TRANSPORT PROTEIN HOFB HOMOLOG"/>
    <property type="match status" value="1"/>
</dbReference>
<sequence>MDQTFRPLLDALKQIGIDPHAVDAAAEEAQRSGRPVRAVLINDQVVTEEQLTQAAAAAFGINTLDLVGFTPDPTALKRIPLPVVLRHRVLGLAITDGELVVGVTDPADVVALDDVRAATGMTVRPVVVARSEVRRIIEKLQREDSDLGDLADAATGDSAGMAAQQTSTDDAPIVRYVNSLIEQAVMNRASDLHLEPTEEDMRVRYRIDGVLHEVDIVPRGVMAALTSRIKIMSGVDITEKRVPQNGRITALIRDRTVDLRTATLPTVWGEKIVLRVLDTGGIDLDLRKLGFTEHNLRRFEESFSKPHGMVLVTGPTGSGKSTTLYATLGRISKPEVNVITIEDPVEYRLRGINQVQVNAKAGLTFAAVLPAILRSDPDVVLIGEIRDGTTAQIAVEAALTGHLLLSTLHTNDAPGAVTRLTEMGIEPFLVGSSLDCVLAQRLARRLCDWCKEAYQPTEEEVLGARWPLQDLAFPQVLYRPVGCRNCANTGYKGRIALHEVMPISPEIESLCIQRAAAGEIREVALAQGMYELRADGLAKAAGGLTSVREVSRVAV</sequence>
<dbReference type="GO" id="GO:0016887">
    <property type="term" value="F:ATP hydrolysis activity"/>
    <property type="evidence" value="ECO:0007669"/>
    <property type="project" value="TreeGrafter"/>
</dbReference>
<dbReference type="InterPro" id="IPR037257">
    <property type="entry name" value="T2SS_E_N_sf"/>
</dbReference>
<dbReference type="PROSITE" id="PS00662">
    <property type="entry name" value="T2SP_E"/>
    <property type="match status" value="1"/>
</dbReference>
<dbReference type="RefSeq" id="WP_185039756.1">
    <property type="nucleotide sequence ID" value="NZ_BAABFG010000005.1"/>
</dbReference>
<evidence type="ECO:0000313" key="5">
    <source>
        <dbReference type="EMBL" id="MBB4739180.1"/>
    </source>
</evidence>
<dbReference type="Pfam" id="PF00437">
    <property type="entry name" value="T2SSE"/>
    <property type="match status" value="1"/>
</dbReference>
<comment type="caution">
    <text evidence="5">The sequence shown here is derived from an EMBL/GenBank/DDBJ whole genome shotgun (WGS) entry which is preliminary data.</text>
</comment>
<evidence type="ECO:0000256" key="2">
    <source>
        <dbReference type="ARBA" id="ARBA00022741"/>
    </source>
</evidence>
<gene>
    <name evidence="5" type="ORF">BJY16_002639</name>
</gene>
<keyword evidence="6" id="KW-1185">Reference proteome</keyword>
<dbReference type="SUPFAM" id="SSF52540">
    <property type="entry name" value="P-loop containing nucleoside triphosphate hydrolases"/>
    <property type="match status" value="1"/>
</dbReference>
<evidence type="ECO:0000313" key="6">
    <source>
        <dbReference type="Proteomes" id="UP000546162"/>
    </source>
</evidence>
<dbReference type="Pfam" id="PF05157">
    <property type="entry name" value="MshEN"/>
    <property type="match status" value="1"/>
</dbReference>
<dbReference type="PANTHER" id="PTHR30258">
    <property type="entry name" value="TYPE II SECRETION SYSTEM PROTEIN GSPE-RELATED"/>
    <property type="match status" value="1"/>
</dbReference>
<dbReference type="Proteomes" id="UP000546162">
    <property type="component" value="Unassembled WGS sequence"/>
</dbReference>
<dbReference type="SUPFAM" id="SSF160246">
    <property type="entry name" value="EspE N-terminal domain-like"/>
    <property type="match status" value="1"/>
</dbReference>